<name>A0A6J4L908_9ACTN</name>
<protein>
    <submittedName>
        <fullName evidence="2">N-Acetylneuraminate cytidylyltransferase</fullName>
        <ecNumber evidence="2">2.7.7.43</ecNumber>
    </submittedName>
</protein>
<evidence type="ECO:0000256" key="1">
    <source>
        <dbReference type="SAM" id="MobiDB-lite"/>
    </source>
</evidence>
<organism evidence="2">
    <name type="scientific">uncultured Friedmanniella sp</name>
    <dbReference type="NCBI Taxonomy" id="335381"/>
    <lineage>
        <taxon>Bacteria</taxon>
        <taxon>Bacillati</taxon>
        <taxon>Actinomycetota</taxon>
        <taxon>Actinomycetes</taxon>
        <taxon>Propionibacteriales</taxon>
        <taxon>Nocardioidaceae</taxon>
        <taxon>Friedmanniella</taxon>
        <taxon>environmental samples</taxon>
    </lineage>
</organism>
<feature type="region of interest" description="Disordered" evidence="1">
    <location>
        <begin position="1"/>
        <end position="73"/>
    </location>
</feature>
<dbReference type="EMBL" id="CADCTT010000321">
    <property type="protein sequence ID" value="CAA9325954.1"/>
    <property type="molecule type" value="Genomic_DNA"/>
</dbReference>
<dbReference type="AlphaFoldDB" id="A0A6J4L908"/>
<evidence type="ECO:0000313" key="2">
    <source>
        <dbReference type="EMBL" id="CAA9325954.1"/>
    </source>
</evidence>
<dbReference type="GO" id="GO:0008781">
    <property type="term" value="F:N-acylneuraminate cytidylyltransferase activity"/>
    <property type="evidence" value="ECO:0007669"/>
    <property type="project" value="UniProtKB-EC"/>
</dbReference>
<keyword evidence="2" id="KW-0548">Nucleotidyltransferase</keyword>
<feature type="non-terminal residue" evidence="2">
    <location>
        <position position="1"/>
    </location>
</feature>
<feature type="compositionally biased region" description="Low complexity" evidence="1">
    <location>
        <begin position="22"/>
        <end position="31"/>
    </location>
</feature>
<dbReference type="EC" id="2.7.7.43" evidence="2"/>
<proteinExistence type="predicted"/>
<keyword evidence="2" id="KW-0808">Transferase</keyword>
<accession>A0A6J4L908</accession>
<feature type="compositionally biased region" description="Basic residues" evidence="1">
    <location>
        <begin position="53"/>
        <end position="65"/>
    </location>
</feature>
<reference evidence="2" key="1">
    <citation type="submission" date="2020-02" db="EMBL/GenBank/DDBJ databases">
        <authorList>
            <person name="Meier V. D."/>
        </authorList>
    </citation>
    <scope>NUCLEOTIDE SEQUENCE</scope>
    <source>
        <strain evidence="2">AVDCRST_MAG61</strain>
    </source>
</reference>
<gene>
    <name evidence="2" type="ORF">AVDCRST_MAG61-2594</name>
</gene>
<feature type="non-terminal residue" evidence="2">
    <location>
        <position position="73"/>
    </location>
</feature>
<sequence length="73" mass="7708">EWCRAGAHGGGHPRPRRVQGCPRQEPAPGRRGAAGGPGRPGQPSGDPGGPGRGLHRRRRHRRRCPGARGTGRP</sequence>